<dbReference type="KEGG" id="sapp:SAC06_06500"/>
<name>A0AAU7V5D2_9ACTO</name>
<gene>
    <name evidence="1" type="ORF">SAC06_06500</name>
</gene>
<sequence>MEAADRLQAARQALQVGEGKTGLRSYQTRTLAPERPAGGVYRVEPNLPRLVLAIRSALTEDSWLALVGVANLGWEALAQAGIDLDRTVLVTCEPAQAAQVLSTLLEGFSLVVVGDVTVSLSQQQVLAARARKLERILFTTSHWPVASTPWQRRSGANSWGRTGKVG</sequence>
<dbReference type="RefSeq" id="WP_350257505.1">
    <property type="nucleotide sequence ID" value="NZ_CP138335.1"/>
</dbReference>
<dbReference type="AlphaFoldDB" id="A0AAU7V5D2"/>
<organism evidence="1">
    <name type="scientific">Scrofimicrobium appendicitidis</name>
    <dbReference type="NCBI Taxonomy" id="3079930"/>
    <lineage>
        <taxon>Bacteria</taxon>
        <taxon>Bacillati</taxon>
        <taxon>Actinomycetota</taxon>
        <taxon>Actinomycetes</taxon>
        <taxon>Actinomycetales</taxon>
        <taxon>Actinomycetaceae</taxon>
        <taxon>Scrofimicrobium</taxon>
    </lineage>
</organism>
<evidence type="ECO:0000313" key="1">
    <source>
        <dbReference type="EMBL" id="XBW07299.1"/>
    </source>
</evidence>
<protein>
    <submittedName>
        <fullName evidence="1">Uncharacterized protein</fullName>
    </submittedName>
</protein>
<proteinExistence type="predicted"/>
<reference evidence="1" key="1">
    <citation type="submission" date="2023-11" db="EMBL/GenBank/DDBJ databases">
        <title>Scrofimicrobium hongkongense sp. nov., isolated from a patient with peritonitis.</title>
        <authorList>
            <person name="Lao H.Y."/>
            <person name="Wong A.Y.P."/>
            <person name="Ng T.L."/>
            <person name="Wong R.Y.L."/>
            <person name="Yau M.C.Y."/>
            <person name="Lam J.Y.W."/>
            <person name="Siu G.K.H."/>
        </authorList>
    </citation>
    <scope>NUCLEOTIDE SEQUENCE</scope>
    <source>
        <strain evidence="1">R131</strain>
    </source>
</reference>
<dbReference type="EMBL" id="CP138335">
    <property type="protein sequence ID" value="XBW07299.1"/>
    <property type="molecule type" value="Genomic_DNA"/>
</dbReference>
<accession>A0AAU7V5D2</accession>